<accession>A0ABV5GCP6</accession>
<comment type="caution">
    <text evidence="3">The sequence shown here is derived from an EMBL/GenBank/DDBJ whole genome shotgun (WGS) entry which is preliminary data.</text>
</comment>
<dbReference type="RefSeq" id="WP_290284362.1">
    <property type="nucleotide sequence ID" value="NZ_JAUFQN010000019.1"/>
</dbReference>
<dbReference type="SUPFAM" id="SSF52172">
    <property type="entry name" value="CheY-like"/>
    <property type="match status" value="1"/>
</dbReference>
<dbReference type="Gene3D" id="3.40.50.2300">
    <property type="match status" value="1"/>
</dbReference>
<proteinExistence type="predicted"/>
<evidence type="ECO:0000313" key="4">
    <source>
        <dbReference type="Proteomes" id="UP001589576"/>
    </source>
</evidence>
<reference evidence="3 4" key="1">
    <citation type="submission" date="2024-09" db="EMBL/GenBank/DDBJ databases">
        <authorList>
            <person name="Sun Q."/>
            <person name="Mori K."/>
        </authorList>
    </citation>
    <scope>NUCLEOTIDE SEQUENCE [LARGE SCALE GENOMIC DNA]</scope>
    <source>
        <strain evidence="3 4">CECT 8460</strain>
    </source>
</reference>
<evidence type="ECO:0000256" key="1">
    <source>
        <dbReference type="PROSITE-ProRule" id="PRU00169"/>
    </source>
</evidence>
<name>A0ABV5GCP6_9FLAO</name>
<feature type="domain" description="Response regulatory" evidence="2">
    <location>
        <begin position="4"/>
        <end position="132"/>
    </location>
</feature>
<dbReference type="EMBL" id="JBHMFB010000012">
    <property type="protein sequence ID" value="MFB9088891.1"/>
    <property type="molecule type" value="Genomic_DNA"/>
</dbReference>
<dbReference type="PROSITE" id="PS50110">
    <property type="entry name" value="RESPONSE_REGULATORY"/>
    <property type="match status" value="1"/>
</dbReference>
<protein>
    <submittedName>
        <fullName evidence="3">Response regulator</fullName>
    </submittedName>
</protein>
<feature type="modified residue" description="4-aspartylphosphate" evidence="1">
    <location>
        <position position="59"/>
    </location>
</feature>
<dbReference type="Proteomes" id="UP001589576">
    <property type="component" value="Unassembled WGS sequence"/>
</dbReference>
<organism evidence="3 4">
    <name type="scientific">Flavobacterium paronense</name>
    <dbReference type="NCBI Taxonomy" id="1392775"/>
    <lineage>
        <taxon>Bacteria</taxon>
        <taxon>Pseudomonadati</taxon>
        <taxon>Bacteroidota</taxon>
        <taxon>Flavobacteriia</taxon>
        <taxon>Flavobacteriales</taxon>
        <taxon>Flavobacteriaceae</taxon>
        <taxon>Flavobacterium</taxon>
    </lineage>
</organism>
<dbReference type="SMART" id="SM00448">
    <property type="entry name" value="REC"/>
    <property type="match status" value="1"/>
</dbReference>
<evidence type="ECO:0000259" key="2">
    <source>
        <dbReference type="PROSITE" id="PS50110"/>
    </source>
</evidence>
<keyword evidence="1" id="KW-0597">Phosphoprotein</keyword>
<evidence type="ECO:0000313" key="3">
    <source>
        <dbReference type="EMBL" id="MFB9088891.1"/>
    </source>
</evidence>
<gene>
    <name evidence="3" type="ORF">ACFFUU_04690</name>
</gene>
<dbReference type="InterPro" id="IPR001789">
    <property type="entry name" value="Sig_transdc_resp-reg_receiver"/>
</dbReference>
<keyword evidence="4" id="KW-1185">Reference proteome</keyword>
<sequence>MFKRVLLAEDIDSINIAVIQTLHELGVTQIDHVKYCDDALLKIRKATADQTPYDLFISDLSFEADHREVKLKSGEEAIQQIRILQPDIKIIVYSVENKRFKIKALFEKSHINGYVLKGRDSINQLKSAIKKVYEEDAIYLSPSLEHLMRASATREIDDYDVKIIQQLAVGITQDDLEARFKELGILPNSKSTIEKHISKLKDHFSANNTVHLIAIAKDLGIA</sequence>
<dbReference type="InterPro" id="IPR011006">
    <property type="entry name" value="CheY-like_superfamily"/>
</dbReference>